<accession>B4NCD3</accession>
<dbReference type="PhylomeDB" id="B4NCD3"/>
<dbReference type="OrthoDB" id="2121326at2759"/>
<gene>
    <name evidence="6" type="primary">Dwil\dhd1</name>
    <name evidence="6" type="ORF">Dwil_GK25840</name>
</gene>
<dbReference type="PANTHER" id="PTHR46115">
    <property type="entry name" value="THIOREDOXIN-LIKE PROTEIN 1"/>
    <property type="match status" value="1"/>
</dbReference>
<reference evidence="6 7" key="1">
    <citation type="journal article" date="2007" name="Nature">
        <title>Evolution of genes and genomes on the Drosophila phylogeny.</title>
        <authorList>
            <consortium name="Drosophila 12 Genomes Consortium"/>
            <person name="Clark A.G."/>
            <person name="Eisen M.B."/>
            <person name="Smith D.R."/>
            <person name="Bergman C.M."/>
            <person name="Oliver B."/>
            <person name="Markow T.A."/>
            <person name="Kaufman T.C."/>
            <person name="Kellis M."/>
            <person name="Gelbart W."/>
            <person name="Iyer V.N."/>
            <person name="Pollard D.A."/>
            <person name="Sackton T.B."/>
            <person name="Larracuente A.M."/>
            <person name="Singh N.D."/>
            <person name="Abad J.P."/>
            <person name="Abt D.N."/>
            <person name="Adryan B."/>
            <person name="Aguade M."/>
            <person name="Akashi H."/>
            <person name="Anderson W.W."/>
            <person name="Aquadro C.F."/>
            <person name="Ardell D.H."/>
            <person name="Arguello R."/>
            <person name="Artieri C.G."/>
            <person name="Barbash D.A."/>
            <person name="Barker D."/>
            <person name="Barsanti P."/>
            <person name="Batterham P."/>
            <person name="Batzoglou S."/>
            <person name="Begun D."/>
            <person name="Bhutkar A."/>
            <person name="Blanco E."/>
            <person name="Bosak S.A."/>
            <person name="Bradley R.K."/>
            <person name="Brand A.D."/>
            <person name="Brent M.R."/>
            <person name="Brooks A.N."/>
            <person name="Brown R.H."/>
            <person name="Butlin R.K."/>
            <person name="Caggese C."/>
            <person name="Calvi B.R."/>
            <person name="Bernardo de Carvalho A."/>
            <person name="Caspi A."/>
            <person name="Castrezana S."/>
            <person name="Celniker S.E."/>
            <person name="Chang J.L."/>
            <person name="Chapple C."/>
            <person name="Chatterji S."/>
            <person name="Chinwalla A."/>
            <person name="Civetta A."/>
            <person name="Clifton S.W."/>
            <person name="Comeron J.M."/>
            <person name="Costello J.C."/>
            <person name="Coyne J.A."/>
            <person name="Daub J."/>
            <person name="David R.G."/>
            <person name="Delcher A.L."/>
            <person name="Delehaunty K."/>
            <person name="Do C.B."/>
            <person name="Ebling H."/>
            <person name="Edwards K."/>
            <person name="Eickbush T."/>
            <person name="Evans J.D."/>
            <person name="Filipski A."/>
            <person name="Findeiss S."/>
            <person name="Freyhult E."/>
            <person name="Fulton L."/>
            <person name="Fulton R."/>
            <person name="Garcia A.C."/>
            <person name="Gardiner A."/>
            <person name="Garfield D.A."/>
            <person name="Garvin B.E."/>
            <person name="Gibson G."/>
            <person name="Gilbert D."/>
            <person name="Gnerre S."/>
            <person name="Godfrey J."/>
            <person name="Good R."/>
            <person name="Gotea V."/>
            <person name="Gravely B."/>
            <person name="Greenberg A.J."/>
            <person name="Griffiths-Jones S."/>
            <person name="Gross S."/>
            <person name="Guigo R."/>
            <person name="Gustafson E.A."/>
            <person name="Haerty W."/>
            <person name="Hahn M.W."/>
            <person name="Halligan D.L."/>
            <person name="Halpern A.L."/>
            <person name="Halter G.M."/>
            <person name="Han M.V."/>
            <person name="Heger A."/>
            <person name="Hillier L."/>
            <person name="Hinrichs A.S."/>
            <person name="Holmes I."/>
            <person name="Hoskins R.A."/>
            <person name="Hubisz M.J."/>
            <person name="Hultmark D."/>
            <person name="Huntley M.A."/>
            <person name="Jaffe D.B."/>
            <person name="Jagadeeshan S."/>
            <person name="Jeck W.R."/>
            <person name="Johnson J."/>
            <person name="Jones C.D."/>
            <person name="Jordan W.C."/>
            <person name="Karpen G.H."/>
            <person name="Kataoka E."/>
            <person name="Keightley P.D."/>
            <person name="Kheradpour P."/>
            <person name="Kirkness E.F."/>
            <person name="Koerich L.B."/>
            <person name="Kristiansen K."/>
            <person name="Kudrna D."/>
            <person name="Kulathinal R.J."/>
            <person name="Kumar S."/>
            <person name="Kwok R."/>
            <person name="Lander E."/>
            <person name="Langley C.H."/>
            <person name="Lapoint R."/>
            <person name="Lazzaro B.P."/>
            <person name="Lee S.J."/>
            <person name="Levesque L."/>
            <person name="Li R."/>
            <person name="Lin C.F."/>
            <person name="Lin M.F."/>
            <person name="Lindblad-Toh K."/>
            <person name="Llopart A."/>
            <person name="Long M."/>
            <person name="Low L."/>
            <person name="Lozovsky E."/>
            <person name="Lu J."/>
            <person name="Luo M."/>
            <person name="Machado C.A."/>
            <person name="Makalowski W."/>
            <person name="Marzo M."/>
            <person name="Matsuda M."/>
            <person name="Matzkin L."/>
            <person name="McAllister B."/>
            <person name="McBride C.S."/>
            <person name="McKernan B."/>
            <person name="McKernan K."/>
            <person name="Mendez-Lago M."/>
            <person name="Minx P."/>
            <person name="Mollenhauer M.U."/>
            <person name="Montooth K."/>
            <person name="Mount S.M."/>
            <person name="Mu X."/>
            <person name="Myers E."/>
            <person name="Negre B."/>
            <person name="Newfeld S."/>
            <person name="Nielsen R."/>
            <person name="Noor M.A."/>
            <person name="O'Grady P."/>
            <person name="Pachter L."/>
            <person name="Papaceit M."/>
            <person name="Parisi M.J."/>
            <person name="Parisi M."/>
            <person name="Parts L."/>
            <person name="Pedersen J.S."/>
            <person name="Pesole G."/>
            <person name="Phillippy A.M."/>
            <person name="Ponting C.P."/>
            <person name="Pop M."/>
            <person name="Porcelli D."/>
            <person name="Powell J.R."/>
            <person name="Prohaska S."/>
            <person name="Pruitt K."/>
            <person name="Puig M."/>
            <person name="Quesneville H."/>
            <person name="Ram K.R."/>
            <person name="Rand D."/>
            <person name="Rasmussen M.D."/>
            <person name="Reed L.K."/>
            <person name="Reenan R."/>
            <person name="Reily A."/>
            <person name="Remington K.A."/>
            <person name="Rieger T.T."/>
            <person name="Ritchie M.G."/>
            <person name="Robin C."/>
            <person name="Rogers Y.H."/>
            <person name="Rohde C."/>
            <person name="Rozas J."/>
            <person name="Rubenfield M.J."/>
            <person name="Ruiz A."/>
            <person name="Russo S."/>
            <person name="Salzberg S.L."/>
            <person name="Sanchez-Gracia A."/>
            <person name="Saranga D.J."/>
            <person name="Sato H."/>
            <person name="Schaeffer S.W."/>
            <person name="Schatz M.C."/>
            <person name="Schlenke T."/>
            <person name="Schwartz R."/>
            <person name="Segarra C."/>
            <person name="Singh R.S."/>
            <person name="Sirot L."/>
            <person name="Sirota M."/>
            <person name="Sisneros N.B."/>
            <person name="Smith C.D."/>
            <person name="Smith T.F."/>
            <person name="Spieth J."/>
            <person name="Stage D.E."/>
            <person name="Stark A."/>
            <person name="Stephan W."/>
            <person name="Strausberg R.L."/>
            <person name="Strempel S."/>
            <person name="Sturgill D."/>
            <person name="Sutton G."/>
            <person name="Sutton G.G."/>
            <person name="Tao W."/>
            <person name="Teichmann S."/>
            <person name="Tobari Y.N."/>
            <person name="Tomimura Y."/>
            <person name="Tsolas J.M."/>
            <person name="Valente V.L."/>
            <person name="Venter E."/>
            <person name="Venter J.C."/>
            <person name="Vicario S."/>
            <person name="Vieira F.G."/>
            <person name="Vilella A.J."/>
            <person name="Villasante A."/>
            <person name="Walenz B."/>
            <person name="Wang J."/>
            <person name="Wasserman M."/>
            <person name="Watts T."/>
            <person name="Wilson D."/>
            <person name="Wilson R.K."/>
            <person name="Wing R.A."/>
            <person name="Wolfner M.F."/>
            <person name="Wong A."/>
            <person name="Wong G.K."/>
            <person name="Wu C.I."/>
            <person name="Wu G."/>
            <person name="Yamamoto D."/>
            <person name="Yang H.P."/>
            <person name="Yang S.P."/>
            <person name="Yorke J.A."/>
            <person name="Yoshida K."/>
            <person name="Zdobnov E."/>
            <person name="Zhang P."/>
            <person name="Zhang Y."/>
            <person name="Zimin A.V."/>
            <person name="Baldwin J."/>
            <person name="Abdouelleil A."/>
            <person name="Abdulkadir J."/>
            <person name="Abebe A."/>
            <person name="Abera B."/>
            <person name="Abreu J."/>
            <person name="Acer S.C."/>
            <person name="Aftuck L."/>
            <person name="Alexander A."/>
            <person name="An P."/>
            <person name="Anderson E."/>
            <person name="Anderson S."/>
            <person name="Arachi H."/>
            <person name="Azer M."/>
            <person name="Bachantsang P."/>
            <person name="Barry A."/>
            <person name="Bayul T."/>
            <person name="Berlin A."/>
            <person name="Bessette D."/>
            <person name="Bloom T."/>
            <person name="Blye J."/>
            <person name="Boguslavskiy L."/>
            <person name="Bonnet C."/>
            <person name="Boukhgalter B."/>
            <person name="Bourzgui I."/>
            <person name="Brown A."/>
            <person name="Cahill P."/>
            <person name="Channer S."/>
            <person name="Cheshatsang Y."/>
            <person name="Chuda L."/>
            <person name="Citroen M."/>
            <person name="Collymore A."/>
            <person name="Cooke P."/>
            <person name="Costello M."/>
            <person name="D'Aco K."/>
            <person name="Daza R."/>
            <person name="De Haan G."/>
            <person name="DeGray S."/>
            <person name="DeMaso C."/>
            <person name="Dhargay N."/>
            <person name="Dooley K."/>
            <person name="Dooley E."/>
            <person name="Doricent M."/>
            <person name="Dorje P."/>
            <person name="Dorjee K."/>
            <person name="Dupes A."/>
            <person name="Elong R."/>
            <person name="Falk J."/>
            <person name="Farina A."/>
            <person name="Faro S."/>
            <person name="Ferguson D."/>
            <person name="Fisher S."/>
            <person name="Foley C.D."/>
            <person name="Franke A."/>
            <person name="Friedrich D."/>
            <person name="Gadbois L."/>
            <person name="Gearin G."/>
            <person name="Gearin C.R."/>
            <person name="Giannoukos G."/>
            <person name="Goode T."/>
            <person name="Graham J."/>
            <person name="Grandbois E."/>
            <person name="Grewal S."/>
            <person name="Gyaltsen K."/>
            <person name="Hafez N."/>
            <person name="Hagos B."/>
            <person name="Hall J."/>
            <person name="Henson C."/>
            <person name="Hollinger A."/>
            <person name="Honan T."/>
            <person name="Huard M.D."/>
            <person name="Hughes L."/>
            <person name="Hurhula B."/>
            <person name="Husby M.E."/>
            <person name="Kamat A."/>
            <person name="Kanga B."/>
            <person name="Kashin S."/>
            <person name="Khazanovich D."/>
            <person name="Kisner P."/>
            <person name="Lance K."/>
            <person name="Lara M."/>
            <person name="Lee W."/>
            <person name="Lennon N."/>
            <person name="Letendre F."/>
            <person name="LeVine R."/>
            <person name="Lipovsky A."/>
            <person name="Liu X."/>
            <person name="Liu J."/>
            <person name="Liu S."/>
            <person name="Lokyitsang T."/>
            <person name="Lokyitsang Y."/>
            <person name="Lubonja R."/>
            <person name="Lui A."/>
            <person name="MacDonald P."/>
            <person name="Magnisalis V."/>
            <person name="Maru K."/>
            <person name="Matthews C."/>
            <person name="McCusker W."/>
            <person name="McDonough S."/>
            <person name="Mehta T."/>
            <person name="Meldrim J."/>
            <person name="Meneus L."/>
            <person name="Mihai O."/>
            <person name="Mihalev A."/>
            <person name="Mihova T."/>
            <person name="Mittelman R."/>
            <person name="Mlenga V."/>
            <person name="Montmayeur A."/>
            <person name="Mulrain L."/>
            <person name="Navidi A."/>
            <person name="Naylor J."/>
            <person name="Negash T."/>
            <person name="Nguyen T."/>
            <person name="Nguyen N."/>
            <person name="Nicol R."/>
            <person name="Norbu C."/>
            <person name="Norbu N."/>
            <person name="Novod N."/>
            <person name="O'Neill B."/>
            <person name="Osman S."/>
            <person name="Markiewicz E."/>
            <person name="Oyono O.L."/>
            <person name="Patti C."/>
            <person name="Phunkhang P."/>
            <person name="Pierre F."/>
            <person name="Priest M."/>
            <person name="Raghuraman S."/>
            <person name="Rege F."/>
            <person name="Reyes R."/>
            <person name="Rise C."/>
            <person name="Rogov P."/>
            <person name="Ross K."/>
            <person name="Ryan E."/>
            <person name="Settipalli S."/>
            <person name="Shea T."/>
            <person name="Sherpa N."/>
            <person name="Shi L."/>
            <person name="Shih D."/>
            <person name="Sparrow T."/>
            <person name="Spaulding J."/>
            <person name="Stalker J."/>
            <person name="Stange-Thomann N."/>
            <person name="Stavropoulos S."/>
            <person name="Stone C."/>
            <person name="Strader C."/>
            <person name="Tesfaye S."/>
            <person name="Thomson T."/>
            <person name="Thoulutsang Y."/>
            <person name="Thoulutsang D."/>
            <person name="Topham K."/>
            <person name="Topping I."/>
            <person name="Tsamla T."/>
            <person name="Vassiliev H."/>
            <person name="Vo A."/>
            <person name="Wangchuk T."/>
            <person name="Wangdi T."/>
            <person name="Weiand M."/>
            <person name="Wilkinson J."/>
            <person name="Wilson A."/>
            <person name="Yadav S."/>
            <person name="Young G."/>
            <person name="Yu Q."/>
            <person name="Zembek L."/>
            <person name="Zhong D."/>
            <person name="Zimmer A."/>
            <person name="Zwirko Z."/>
            <person name="Jaffe D.B."/>
            <person name="Alvarez P."/>
            <person name="Brockman W."/>
            <person name="Butler J."/>
            <person name="Chin C."/>
            <person name="Gnerre S."/>
            <person name="Grabherr M."/>
            <person name="Kleber M."/>
            <person name="Mauceli E."/>
            <person name="MacCallum I."/>
        </authorList>
    </citation>
    <scope>NUCLEOTIDE SEQUENCE [LARGE SCALE GENOMIC DNA]</scope>
    <source>
        <strain evidence="7">Tucson 14030-0811.24</strain>
    </source>
</reference>
<dbReference type="STRING" id="7260.B4NCD3"/>
<dbReference type="FunCoup" id="B4NCD3">
    <property type="interactions" value="350"/>
</dbReference>
<feature type="domain" description="Thioredoxin" evidence="5">
    <location>
        <begin position="1"/>
        <end position="108"/>
    </location>
</feature>
<dbReference type="Pfam" id="PF00085">
    <property type="entry name" value="Thioredoxin"/>
    <property type="match status" value="1"/>
</dbReference>
<keyword evidence="1 4" id="KW-1015">Disulfide bond</keyword>
<evidence type="ECO:0000313" key="7">
    <source>
        <dbReference type="Proteomes" id="UP000007798"/>
    </source>
</evidence>
<name>B4NCD3_DROWI</name>
<feature type="active site" description="Nucleophile" evidence="3">
    <location>
        <position position="36"/>
    </location>
</feature>
<feature type="site" description="Deprotonates C-terminal active site Cys" evidence="3">
    <location>
        <position position="27"/>
    </location>
</feature>
<dbReference type="EMBL" id="CH964239">
    <property type="protein sequence ID" value="EDW82492.1"/>
    <property type="molecule type" value="Genomic_DNA"/>
</dbReference>
<sequence>MTATAIRSLNDFHKRLEAADRKLVVLDFYATWCGPCKEMEGTVKSLARQYAGKAVFIKINVDKFEELTEKYNVRSMPTFVFLKGMRRVSSFSGADDDKLIRTVTKLAK</sequence>
<feature type="site" description="Contributes to redox potential value" evidence="3">
    <location>
        <position position="35"/>
    </location>
</feature>
<feature type="disulfide bond" description="Redox-active" evidence="4">
    <location>
        <begin position="33"/>
        <end position="36"/>
    </location>
</feature>
<dbReference type="PIRSF" id="PIRSF000077">
    <property type="entry name" value="Thioredoxin"/>
    <property type="match status" value="1"/>
</dbReference>
<dbReference type="Gene3D" id="3.40.30.10">
    <property type="entry name" value="Glutaredoxin"/>
    <property type="match status" value="1"/>
</dbReference>
<dbReference type="GO" id="GO:0015035">
    <property type="term" value="F:protein-disulfide reductase activity"/>
    <property type="evidence" value="ECO:0007669"/>
    <property type="project" value="InterPro"/>
</dbReference>
<feature type="active site" description="Nucleophile" evidence="3">
    <location>
        <position position="33"/>
    </location>
</feature>
<keyword evidence="7" id="KW-1185">Reference proteome</keyword>
<evidence type="ECO:0000313" key="6">
    <source>
        <dbReference type="EMBL" id="EDW82492.1"/>
    </source>
</evidence>
<dbReference type="InParanoid" id="B4NCD3"/>
<evidence type="ECO:0000256" key="3">
    <source>
        <dbReference type="PIRSR" id="PIRSR000077-1"/>
    </source>
</evidence>
<dbReference type="InterPro" id="IPR036249">
    <property type="entry name" value="Thioredoxin-like_sf"/>
</dbReference>
<dbReference type="InterPro" id="IPR013766">
    <property type="entry name" value="Thioredoxin_domain"/>
</dbReference>
<dbReference type="PRINTS" id="PR00421">
    <property type="entry name" value="THIOREDOXIN"/>
</dbReference>
<dbReference type="InterPro" id="IPR005746">
    <property type="entry name" value="Thioredoxin"/>
</dbReference>
<organism evidence="6 7">
    <name type="scientific">Drosophila willistoni</name>
    <name type="common">Fruit fly</name>
    <dbReference type="NCBI Taxonomy" id="7260"/>
    <lineage>
        <taxon>Eukaryota</taxon>
        <taxon>Metazoa</taxon>
        <taxon>Ecdysozoa</taxon>
        <taxon>Arthropoda</taxon>
        <taxon>Hexapoda</taxon>
        <taxon>Insecta</taxon>
        <taxon>Pterygota</taxon>
        <taxon>Neoptera</taxon>
        <taxon>Endopterygota</taxon>
        <taxon>Diptera</taxon>
        <taxon>Brachycera</taxon>
        <taxon>Muscomorpha</taxon>
        <taxon>Ephydroidea</taxon>
        <taxon>Drosophilidae</taxon>
        <taxon>Drosophila</taxon>
        <taxon>Sophophora</taxon>
    </lineage>
</organism>
<keyword evidence="4" id="KW-0676">Redox-active center</keyword>
<proteinExistence type="inferred from homology"/>
<dbReference type="CDD" id="cd02947">
    <property type="entry name" value="TRX_family"/>
    <property type="match status" value="1"/>
</dbReference>
<dbReference type="SMR" id="B4NCD3"/>
<dbReference type="AlphaFoldDB" id="B4NCD3"/>
<dbReference type="PROSITE" id="PS00194">
    <property type="entry name" value="THIOREDOXIN_1"/>
    <property type="match status" value="1"/>
</dbReference>
<dbReference type="InterPro" id="IPR017937">
    <property type="entry name" value="Thioredoxin_CS"/>
</dbReference>
<evidence type="ECO:0000256" key="1">
    <source>
        <dbReference type="ARBA" id="ARBA00023157"/>
    </source>
</evidence>
<dbReference type="SUPFAM" id="SSF52833">
    <property type="entry name" value="Thioredoxin-like"/>
    <property type="match status" value="1"/>
</dbReference>
<dbReference type="OMA" id="STWHETH"/>
<protein>
    <recommendedName>
        <fullName evidence="2">Thioredoxin</fullName>
    </recommendedName>
</protein>
<dbReference type="GeneID" id="6648742"/>
<dbReference type="HOGENOM" id="CLU_090389_14_1_1"/>
<evidence type="ECO:0000256" key="4">
    <source>
        <dbReference type="PIRSR" id="PIRSR000077-4"/>
    </source>
</evidence>
<dbReference type="KEGG" id="dwi:6648742"/>
<comment type="similarity">
    <text evidence="2">Belongs to the thioredoxin family.</text>
</comment>
<dbReference type="Proteomes" id="UP000007798">
    <property type="component" value="Unassembled WGS sequence"/>
</dbReference>
<evidence type="ECO:0000256" key="2">
    <source>
        <dbReference type="PIRNR" id="PIRNR000077"/>
    </source>
</evidence>
<dbReference type="eggNOG" id="KOG0907">
    <property type="taxonomic scope" value="Eukaryota"/>
</dbReference>
<feature type="site" description="Contributes to redox potential value" evidence="3">
    <location>
        <position position="34"/>
    </location>
</feature>
<evidence type="ECO:0000259" key="5">
    <source>
        <dbReference type="PROSITE" id="PS51352"/>
    </source>
</evidence>
<dbReference type="PROSITE" id="PS51352">
    <property type="entry name" value="THIOREDOXIN_2"/>
    <property type="match status" value="1"/>
</dbReference>